<feature type="active site" description="Phosphohistidine intermediate" evidence="6">
    <location>
        <position position="436"/>
    </location>
</feature>
<keyword evidence="1 6" id="KW-0597">Phosphoprotein</keyword>
<dbReference type="NCBIfam" id="NF003921">
    <property type="entry name" value="PRK05443.2-2"/>
    <property type="match status" value="1"/>
</dbReference>
<gene>
    <name evidence="6" type="primary">ppk</name>
    <name evidence="12" type="ORF">IX84_21730</name>
</gene>
<dbReference type="EC" id="2.7.4.1" evidence="6 7"/>
<dbReference type="NCBIfam" id="TIGR03705">
    <property type="entry name" value="poly_P_kin"/>
    <property type="match status" value="1"/>
</dbReference>
<protein>
    <recommendedName>
        <fullName evidence="6 7">Polyphosphate kinase</fullName>
        <ecNumber evidence="6 7">2.7.4.1</ecNumber>
    </recommendedName>
    <alternativeName>
        <fullName evidence="6">ATP-polyphosphate phosphotransferase</fullName>
    </alternativeName>
    <alternativeName>
        <fullName evidence="6">Polyphosphoric acid kinase</fullName>
    </alternativeName>
</protein>
<feature type="binding site" evidence="6">
    <location>
        <position position="48"/>
    </location>
    <ligand>
        <name>ATP</name>
        <dbReference type="ChEBI" id="CHEBI:30616"/>
    </ligand>
</feature>
<keyword evidence="4 6" id="KW-0418">Kinase</keyword>
<dbReference type="InterPro" id="IPR036830">
    <property type="entry name" value="PP_kinase_middle_dom_sf"/>
</dbReference>
<dbReference type="HAMAP" id="MF_00347">
    <property type="entry name" value="Polyphosphate_kinase"/>
    <property type="match status" value="1"/>
</dbReference>
<evidence type="ECO:0000256" key="3">
    <source>
        <dbReference type="ARBA" id="ARBA00022741"/>
    </source>
</evidence>
<dbReference type="SUPFAM" id="SSF56024">
    <property type="entry name" value="Phospholipase D/nuclease"/>
    <property type="match status" value="2"/>
</dbReference>
<comment type="cofactor">
    <cofactor evidence="6">
        <name>Mg(2+)</name>
        <dbReference type="ChEBI" id="CHEBI:18420"/>
    </cofactor>
</comment>
<comment type="catalytic activity">
    <reaction evidence="6 7">
        <text>[phosphate](n) + ATP = [phosphate](n+1) + ADP</text>
        <dbReference type="Rhea" id="RHEA:19573"/>
        <dbReference type="Rhea" id="RHEA-COMP:9859"/>
        <dbReference type="Rhea" id="RHEA-COMP:14280"/>
        <dbReference type="ChEBI" id="CHEBI:16838"/>
        <dbReference type="ChEBI" id="CHEBI:30616"/>
        <dbReference type="ChEBI" id="CHEBI:456216"/>
        <dbReference type="EC" id="2.7.4.1"/>
    </reaction>
</comment>
<comment type="PTM">
    <text evidence="6 7">An intermediate of this reaction is the autophosphorylated ppk in which a phosphate is covalently linked to a histidine residue through a N-P bond.</text>
</comment>
<dbReference type="SUPFAM" id="SSF143724">
    <property type="entry name" value="PHP14-like"/>
    <property type="match status" value="1"/>
</dbReference>
<dbReference type="AlphaFoldDB" id="A0A098S5E1"/>
<dbReference type="InterPro" id="IPR024953">
    <property type="entry name" value="PP_kinase_middle"/>
</dbReference>
<evidence type="ECO:0000259" key="9">
    <source>
        <dbReference type="Pfam" id="PF13089"/>
    </source>
</evidence>
<feature type="domain" description="Polyphosphate kinase C-terminal" evidence="11">
    <location>
        <begin position="333"/>
        <end position="495"/>
    </location>
</feature>
<evidence type="ECO:0000259" key="8">
    <source>
        <dbReference type="Pfam" id="PF02503"/>
    </source>
</evidence>
<evidence type="ECO:0000259" key="10">
    <source>
        <dbReference type="Pfam" id="PF13090"/>
    </source>
</evidence>
<dbReference type="InterPro" id="IPR036832">
    <property type="entry name" value="PPK_N_dom_sf"/>
</dbReference>
<reference evidence="12 13" key="1">
    <citation type="journal article" date="2014" name="Int. J. Syst. Evol. Microbiol.">
        <title>Phaeodactylibacter xiamenensis gen. nov., sp. nov., a member of the family Saprospiraceae isolated from the marine alga Phaeodactylum tricornutum.</title>
        <authorList>
            <person name="Chen Z.Jr."/>
            <person name="Lei X."/>
            <person name="Lai Q."/>
            <person name="Li Y."/>
            <person name="Zhang B."/>
            <person name="Zhang J."/>
            <person name="Zhang H."/>
            <person name="Yang L."/>
            <person name="Zheng W."/>
            <person name="Tian Y."/>
            <person name="Yu Z."/>
            <person name="Xu H.Jr."/>
            <person name="Zheng T."/>
        </authorList>
    </citation>
    <scope>NUCLEOTIDE SEQUENCE [LARGE SCALE GENOMIC DNA]</scope>
    <source>
        <strain evidence="12 13">KD52</strain>
    </source>
</reference>
<dbReference type="SUPFAM" id="SSF140356">
    <property type="entry name" value="PPK N-terminal domain-like"/>
    <property type="match status" value="1"/>
</dbReference>
<evidence type="ECO:0000256" key="5">
    <source>
        <dbReference type="ARBA" id="ARBA00022840"/>
    </source>
</evidence>
<dbReference type="InterPro" id="IPR041108">
    <property type="entry name" value="PP_kinase_C_1"/>
</dbReference>
<comment type="caution">
    <text evidence="12">The sequence shown here is derived from an EMBL/GenBank/DDBJ whole genome shotgun (WGS) entry which is preliminary data.</text>
</comment>
<dbReference type="Pfam" id="PF17941">
    <property type="entry name" value="PP_kinase_C_1"/>
    <property type="match status" value="1"/>
</dbReference>
<keyword evidence="6" id="KW-0479">Metal-binding</keyword>
<dbReference type="Proteomes" id="UP000029736">
    <property type="component" value="Unassembled WGS sequence"/>
</dbReference>
<proteinExistence type="inferred from homology"/>
<dbReference type="CDD" id="cd09167">
    <property type="entry name" value="PLDc_EcPPK1_C2_like"/>
    <property type="match status" value="1"/>
</dbReference>
<evidence type="ECO:0000259" key="11">
    <source>
        <dbReference type="Pfam" id="PF17941"/>
    </source>
</evidence>
<feature type="domain" description="Polyphosphate kinase C-terminal" evidence="10">
    <location>
        <begin position="505"/>
        <end position="676"/>
    </location>
</feature>
<keyword evidence="3 6" id="KW-0547">Nucleotide-binding</keyword>
<sequence>MHQSSKGFPLLERDISWLSFNYRVLQEAKDPTVPLFERIKFLAIYSSNLDEFFRVRMANHRNLLRVGKKTKKELHINSKQIVKDIQRIVNKQQEEFSRIFEEEIIPELRNHGIYMIRRLDLNDAQKEYVETYFKDHMLPFVQPVLLVKNKIRPFLNNAALYLTVLLAERNNPNAPHKYAIVKIPSDHLPRFIPLPSDGGHKDVIMLDDIVRHSVSWMFPGYEILDTFSIKLTRDAELYIDDEFSGDLVEKIKASLSRRQVGPASRFVYDREMPDELLDFLKEAFDLEKYDILQEGRYHNNFDFFKFPTFDIDHLSNPPMPPLPYHPLEDADDFYQALRERDHLIHVPYHSYESVVRFFETAAHDPKVTHIKIIQYRVARKSRIMKALMEAVEAGKQVSVFIEVKARFDEEANLRWGEKLEQAGVNVHYSFPGVKVHSKVALVRRVENRRARMYAYLSTGNFHEDTAKVYSDFGVFTSDERLVNEAARVFSFLETVKVPQQGFEHLMVGQFNLRTGLEQLIDYEIEQAKAGNRAEIILKLNSLQDEPMIEKLYQASQAGVKIELIIRGICSLVPGIEGVSENIRVISIVDRFLEHARVFIFYHGGEELIYLSSADWMSRNLSYRVETAFPIYAPHIRNQIKDFMTIQMSDNVKARVIDAASSNHYRKDGSDLAIRSQMETYYYIKRQADRESGHDQEVVPGMM</sequence>
<dbReference type="STRING" id="1524460.IX84_21730"/>
<evidence type="ECO:0000313" key="13">
    <source>
        <dbReference type="Proteomes" id="UP000029736"/>
    </source>
</evidence>
<feature type="binding site" evidence="6">
    <location>
        <position position="469"/>
    </location>
    <ligand>
        <name>ATP</name>
        <dbReference type="ChEBI" id="CHEBI:30616"/>
    </ligand>
</feature>
<evidence type="ECO:0000256" key="6">
    <source>
        <dbReference type="HAMAP-Rule" id="MF_00347"/>
    </source>
</evidence>
<feature type="binding site" evidence="6">
    <location>
        <position position="594"/>
    </location>
    <ligand>
        <name>ATP</name>
        <dbReference type="ChEBI" id="CHEBI:30616"/>
    </ligand>
</feature>
<dbReference type="Gene3D" id="3.30.1840.10">
    <property type="entry name" value="Polyphosphate kinase middle domain"/>
    <property type="match status" value="1"/>
</dbReference>
<dbReference type="GO" id="GO:0005524">
    <property type="term" value="F:ATP binding"/>
    <property type="evidence" value="ECO:0007669"/>
    <property type="project" value="UniProtKB-KW"/>
</dbReference>
<feature type="binding site" evidence="6">
    <location>
        <position position="376"/>
    </location>
    <ligand>
        <name>Mg(2+)</name>
        <dbReference type="ChEBI" id="CHEBI:18420"/>
    </ligand>
</feature>
<evidence type="ECO:0000256" key="4">
    <source>
        <dbReference type="ARBA" id="ARBA00022777"/>
    </source>
</evidence>
<dbReference type="Pfam" id="PF13090">
    <property type="entry name" value="PP_kinase_C"/>
    <property type="match status" value="1"/>
</dbReference>
<dbReference type="GO" id="GO:0046872">
    <property type="term" value="F:metal ion binding"/>
    <property type="evidence" value="ECO:0007669"/>
    <property type="project" value="UniProtKB-KW"/>
</dbReference>
<organism evidence="12 13">
    <name type="scientific">Phaeodactylibacter xiamenensis</name>
    <dbReference type="NCBI Taxonomy" id="1524460"/>
    <lineage>
        <taxon>Bacteria</taxon>
        <taxon>Pseudomonadati</taxon>
        <taxon>Bacteroidota</taxon>
        <taxon>Saprospiria</taxon>
        <taxon>Saprospirales</taxon>
        <taxon>Haliscomenobacteraceae</taxon>
        <taxon>Phaeodactylibacter</taxon>
    </lineage>
</organism>
<dbReference type="GO" id="GO:0008976">
    <property type="term" value="F:polyphosphate kinase activity"/>
    <property type="evidence" value="ECO:0007669"/>
    <property type="project" value="UniProtKB-UniRule"/>
</dbReference>
<dbReference type="PANTHER" id="PTHR30218:SF0">
    <property type="entry name" value="POLYPHOSPHATE KINASE"/>
    <property type="match status" value="1"/>
</dbReference>
<accession>A0A098S5E1</accession>
<keyword evidence="6" id="KW-0460">Magnesium</keyword>
<keyword evidence="13" id="KW-1185">Reference proteome</keyword>
<evidence type="ECO:0000313" key="12">
    <source>
        <dbReference type="EMBL" id="KGE86412.1"/>
    </source>
</evidence>
<name>A0A098S5E1_9BACT</name>
<dbReference type="Gene3D" id="3.30.870.10">
    <property type="entry name" value="Endonuclease Chain A"/>
    <property type="match status" value="2"/>
</dbReference>
<dbReference type="InterPro" id="IPR025198">
    <property type="entry name" value="PPK_N_dom"/>
</dbReference>
<feature type="binding site" evidence="6">
    <location>
        <position position="406"/>
    </location>
    <ligand>
        <name>Mg(2+)</name>
        <dbReference type="ChEBI" id="CHEBI:18420"/>
    </ligand>
</feature>
<evidence type="ECO:0000256" key="7">
    <source>
        <dbReference type="RuleBase" id="RU003800"/>
    </source>
</evidence>
<dbReference type="Pfam" id="PF13089">
    <property type="entry name" value="PP_kinase_N"/>
    <property type="match status" value="1"/>
</dbReference>
<evidence type="ECO:0000256" key="1">
    <source>
        <dbReference type="ARBA" id="ARBA00022553"/>
    </source>
</evidence>
<dbReference type="NCBIfam" id="NF003917">
    <property type="entry name" value="PRK05443.1-1"/>
    <property type="match status" value="1"/>
</dbReference>
<comment type="similarity">
    <text evidence="6 7">Belongs to the polyphosphate kinase 1 (PPK1) family.</text>
</comment>
<dbReference type="InterPro" id="IPR025200">
    <property type="entry name" value="PPK_C_dom2"/>
</dbReference>
<feature type="domain" description="Polyphosphate kinase middle" evidence="8">
    <location>
        <begin position="125"/>
        <end position="306"/>
    </location>
</feature>
<dbReference type="EMBL" id="JPOS01000079">
    <property type="protein sequence ID" value="KGE86412.1"/>
    <property type="molecule type" value="Genomic_DNA"/>
</dbReference>
<keyword evidence="5 6" id="KW-0067">ATP-binding</keyword>
<comment type="function">
    <text evidence="6 7">Catalyzes the reversible transfer of the terminal phosphate of ATP to form a long-chain polyphosphate (polyP).</text>
</comment>
<feature type="domain" description="Polyphosphate kinase N-terminal" evidence="9">
    <location>
        <begin position="11"/>
        <end position="115"/>
    </location>
</feature>
<feature type="binding site" evidence="6">
    <location>
        <position position="566"/>
    </location>
    <ligand>
        <name>ATP</name>
        <dbReference type="ChEBI" id="CHEBI:30616"/>
    </ligand>
</feature>
<dbReference type="PIRSF" id="PIRSF015589">
    <property type="entry name" value="PP_kinase"/>
    <property type="match status" value="1"/>
</dbReference>
<dbReference type="InterPro" id="IPR003414">
    <property type="entry name" value="PP_kinase"/>
</dbReference>
<dbReference type="GO" id="GO:0006799">
    <property type="term" value="P:polyphosphate biosynthetic process"/>
    <property type="evidence" value="ECO:0007669"/>
    <property type="project" value="UniProtKB-UniRule"/>
</dbReference>
<keyword evidence="2 6" id="KW-0808">Transferase</keyword>
<evidence type="ECO:0000256" key="2">
    <source>
        <dbReference type="ARBA" id="ARBA00022679"/>
    </source>
</evidence>
<dbReference type="GO" id="GO:0009358">
    <property type="term" value="C:polyphosphate kinase complex"/>
    <property type="evidence" value="ECO:0007669"/>
    <property type="project" value="InterPro"/>
</dbReference>
<dbReference type="Pfam" id="PF02503">
    <property type="entry name" value="PP_kinase"/>
    <property type="match status" value="1"/>
</dbReference>
<dbReference type="Gene3D" id="1.20.58.310">
    <property type="entry name" value="Polyphosphate kinase N-terminal domain"/>
    <property type="match status" value="1"/>
</dbReference>
<dbReference type="PANTHER" id="PTHR30218">
    <property type="entry name" value="POLYPHOSPHATE KINASE"/>
    <property type="match status" value="1"/>
</dbReference>